<dbReference type="EMBL" id="SMBX01000003">
    <property type="protein sequence ID" value="TCV00505.1"/>
    <property type="molecule type" value="Genomic_DNA"/>
</dbReference>
<accession>A0A4R3VCW4</accession>
<sequence length="150" mass="16789">MSFAIACADPQALDSGTAPEAIDQLWWPAVSLQRARQVMRLNGTVTNDRLLEALQNAAYSVNDELQAWSEAQRQAHPDGLPKGRLTNLYLRAVHFYAKAELVERYRDFDATGAGDRRADDHEGIPDEARRNMRWAISDILGKPRATVEAL</sequence>
<dbReference type="Pfam" id="PF05926">
    <property type="entry name" value="Phage_GPL"/>
    <property type="match status" value="1"/>
</dbReference>
<protein>
    <submittedName>
        <fullName evidence="1">Head completion protein GPL</fullName>
    </submittedName>
</protein>
<dbReference type="InterPro" id="IPR009225">
    <property type="entry name" value="Phage_head_completion_GpL"/>
</dbReference>
<evidence type="ECO:0000313" key="1">
    <source>
        <dbReference type="EMBL" id="TCV00505.1"/>
    </source>
</evidence>
<keyword evidence="2" id="KW-1185">Reference proteome</keyword>
<reference evidence="1 2" key="1">
    <citation type="submission" date="2019-03" db="EMBL/GenBank/DDBJ databases">
        <title>Genomic Encyclopedia of Type Strains, Phase IV (KMG-IV): sequencing the most valuable type-strain genomes for metagenomic binning, comparative biology and taxonomic classification.</title>
        <authorList>
            <person name="Goeker M."/>
        </authorList>
    </citation>
    <scope>NUCLEOTIDE SEQUENCE [LARGE SCALE GENOMIC DNA]</scope>
    <source>
        <strain evidence="1 2">DSM 100048</strain>
    </source>
</reference>
<name>A0A4R3VCW4_9BURK</name>
<comment type="caution">
    <text evidence="1">The sequence shown here is derived from an EMBL/GenBank/DDBJ whole genome shotgun (WGS) entry which is preliminary data.</text>
</comment>
<evidence type="ECO:0000313" key="2">
    <source>
        <dbReference type="Proteomes" id="UP000294692"/>
    </source>
</evidence>
<proteinExistence type="predicted"/>
<dbReference type="RefSeq" id="WP_165972537.1">
    <property type="nucleotide sequence ID" value="NZ_JBHRVM010000001.1"/>
</dbReference>
<gene>
    <name evidence="1" type="ORF">EV686_10385</name>
</gene>
<dbReference type="AlphaFoldDB" id="A0A4R3VCW4"/>
<organism evidence="1 2">
    <name type="scientific">Paracandidimonas soli</name>
    <dbReference type="NCBI Taxonomy" id="1917182"/>
    <lineage>
        <taxon>Bacteria</taxon>
        <taxon>Pseudomonadati</taxon>
        <taxon>Pseudomonadota</taxon>
        <taxon>Betaproteobacteria</taxon>
        <taxon>Burkholderiales</taxon>
        <taxon>Alcaligenaceae</taxon>
        <taxon>Paracandidimonas</taxon>
    </lineage>
</organism>
<dbReference type="Proteomes" id="UP000294692">
    <property type="component" value="Unassembled WGS sequence"/>
</dbReference>